<dbReference type="InterPro" id="IPR010982">
    <property type="entry name" value="Lambda_DNA-bd_dom_sf"/>
</dbReference>
<keyword evidence="3" id="KW-1185">Reference proteome</keyword>
<evidence type="ECO:0000259" key="1">
    <source>
        <dbReference type="PROSITE" id="PS50943"/>
    </source>
</evidence>
<gene>
    <name evidence="2" type="ORF">ACFSYS_00040</name>
</gene>
<evidence type="ECO:0000313" key="2">
    <source>
        <dbReference type="EMBL" id="MFD2831655.1"/>
    </source>
</evidence>
<sequence length="114" mass="12797">MGIGHKIERIRKLRGLSQAVLGKSLGGISKQAVSKIEQRTCIDETTIRKIAIILDITPEGLKSFDPEIVLLNMMTPISKIEVETDNENNHMSKGTQDLCLFYEKMLRSEKKVSP</sequence>
<dbReference type="RefSeq" id="WP_251741421.1">
    <property type="nucleotide sequence ID" value="NZ_JBHUOJ010000001.1"/>
</dbReference>
<organism evidence="2 3">
    <name type="scientific">Christiangramia antarctica</name>
    <dbReference type="NCBI Taxonomy" id="2058158"/>
    <lineage>
        <taxon>Bacteria</taxon>
        <taxon>Pseudomonadati</taxon>
        <taxon>Bacteroidota</taxon>
        <taxon>Flavobacteriia</taxon>
        <taxon>Flavobacteriales</taxon>
        <taxon>Flavobacteriaceae</taxon>
        <taxon>Christiangramia</taxon>
    </lineage>
</organism>
<dbReference type="CDD" id="cd00093">
    <property type="entry name" value="HTH_XRE"/>
    <property type="match status" value="1"/>
</dbReference>
<proteinExistence type="predicted"/>
<dbReference type="InterPro" id="IPR001387">
    <property type="entry name" value="Cro/C1-type_HTH"/>
</dbReference>
<feature type="domain" description="HTH cro/C1-type" evidence="1">
    <location>
        <begin position="7"/>
        <end position="61"/>
    </location>
</feature>
<dbReference type="EMBL" id="JBHUOJ010000001">
    <property type="protein sequence ID" value="MFD2831655.1"/>
    <property type="molecule type" value="Genomic_DNA"/>
</dbReference>
<dbReference type="Gene3D" id="1.10.260.40">
    <property type="entry name" value="lambda repressor-like DNA-binding domains"/>
    <property type="match status" value="1"/>
</dbReference>
<comment type="caution">
    <text evidence="2">The sequence shown here is derived from an EMBL/GenBank/DDBJ whole genome shotgun (WGS) entry which is preliminary data.</text>
</comment>
<dbReference type="Pfam" id="PF01381">
    <property type="entry name" value="HTH_3"/>
    <property type="match status" value="1"/>
</dbReference>
<dbReference type="PROSITE" id="PS50943">
    <property type="entry name" value="HTH_CROC1"/>
    <property type="match status" value="1"/>
</dbReference>
<dbReference type="SMART" id="SM00530">
    <property type="entry name" value="HTH_XRE"/>
    <property type="match status" value="1"/>
</dbReference>
<dbReference type="Proteomes" id="UP001597438">
    <property type="component" value="Unassembled WGS sequence"/>
</dbReference>
<protein>
    <submittedName>
        <fullName evidence="2">Helix-turn-helix domain-containing protein</fullName>
    </submittedName>
</protein>
<name>A0ABW5X095_9FLAO</name>
<dbReference type="SUPFAM" id="SSF47413">
    <property type="entry name" value="lambda repressor-like DNA-binding domains"/>
    <property type="match status" value="1"/>
</dbReference>
<evidence type="ECO:0000313" key="3">
    <source>
        <dbReference type="Proteomes" id="UP001597438"/>
    </source>
</evidence>
<accession>A0ABW5X095</accession>
<reference evidence="3" key="1">
    <citation type="journal article" date="2019" name="Int. J. Syst. Evol. Microbiol.">
        <title>The Global Catalogue of Microorganisms (GCM) 10K type strain sequencing project: providing services to taxonomists for standard genome sequencing and annotation.</title>
        <authorList>
            <consortium name="The Broad Institute Genomics Platform"/>
            <consortium name="The Broad Institute Genome Sequencing Center for Infectious Disease"/>
            <person name="Wu L."/>
            <person name="Ma J."/>
        </authorList>
    </citation>
    <scope>NUCLEOTIDE SEQUENCE [LARGE SCALE GENOMIC DNA]</scope>
    <source>
        <strain evidence="3">KCTC 52925</strain>
    </source>
</reference>